<sequence length="252" mass="27211">MARSKQLNTIENAVLYNNDLESADEELPGGHHPTFCPSHISNPNIPPSATTTTQSTTSISTRSSAADSNPSASIELCEDEPTAHASSNYTTYLSVMSNVSDLSSDDEEMNHAILASFETHLSETSSKSLPVTVILEELSKNINTAMHCKFNRELLRLLIEALSMSPMFEGTDESKHLSMNSTAMREDKYFLAGRAIAVSLVHGGPAPRFFSPVLFASLVGGPKVSESSTLAELLRATDPLLDYMTNAGCVRP</sequence>
<dbReference type="GO" id="GO:0004842">
    <property type="term" value="F:ubiquitin-protein transferase activity"/>
    <property type="evidence" value="ECO:0007669"/>
    <property type="project" value="InterPro"/>
</dbReference>
<feature type="compositionally biased region" description="Low complexity" evidence="1">
    <location>
        <begin position="37"/>
        <end position="68"/>
    </location>
</feature>
<accession>A0AAV9S715</accession>
<organism evidence="2 3">
    <name type="scientific">Crenichthys baileyi</name>
    <name type="common">White River springfish</name>
    <dbReference type="NCBI Taxonomy" id="28760"/>
    <lineage>
        <taxon>Eukaryota</taxon>
        <taxon>Metazoa</taxon>
        <taxon>Chordata</taxon>
        <taxon>Craniata</taxon>
        <taxon>Vertebrata</taxon>
        <taxon>Euteleostomi</taxon>
        <taxon>Actinopterygii</taxon>
        <taxon>Neopterygii</taxon>
        <taxon>Teleostei</taxon>
        <taxon>Neoteleostei</taxon>
        <taxon>Acanthomorphata</taxon>
        <taxon>Ovalentaria</taxon>
        <taxon>Atherinomorphae</taxon>
        <taxon>Cyprinodontiformes</taxon>
        <taxon>Goodeidae</taxon>
        <taxon>Crenichthys</taxon>
    </lineage>
</organism>
<protein>
    <submittedName>
        <fullName evidence="2">Uncharacterized protein</fullName>
    </submittedName>
</protein>
<gene>
    <name evidence="2" type="ORF">CRENBAI_000514</name>
</gene>
<dbReference type="Proteomes" id="UP001311232">
    <property type="component" value="Unassembled WGS sequence"/>
</dbReference>
<dbReference type="InterPro" id="IPR035983">
    <property type="entry name" value="Hect_E3_ubiquitin_ligase"/>
</dbReference>
<dbReference type="AlphaFoldDB" id="A0AAV9S715"/>
<evidence type="ECO:0000313" key="2">
    <source>
        <dbReference type="EMBL" id="KAK5616682.1"/>
    </source>
</evidence>
<proteinExistence type="predicted"/>
<dbReference type="SUPFAM" id="SSF56204">
    <property type="entry name" value="Hect, E3 ligase catalytic domain"/>
    <property type="match status" value="1"/>
</dbReference>
<name>A0AAV9S715_9TELE</name>
<feature type="region of interest" description="Disordered" evidence="1">
    <location>
        <begin position="23"/>
        <end position="72"/>
    </location>
</feature>
<reference evidence="2 3" key="1">
    <citation type="submission" date="2021-06" db="EMBL/GenBank/DDBJ databases">
        <authorList>
            <person name="Palmer J.M."/>
        </authorList>
    </citation>
    <scope>NUCLEOTIDE SEQUENCE [LARGE SCALE GENOMIC DNA]</scope>
    <source>
        <strain evidence="2 3">MEX-2019</strain>
        <tissue evidence="2">Muscle</tissue>
    </source>
</reference>
<keyword evidence="3" id="KW-1185">Reference proteome</keyword>
<evidence type="ECO:0000313" key="3">
    <source>
        <dbReference type="Proteomes" id="UP001311232"/>
    </source>
</evidence>
<dbReference type="Gene3D" id="3.90.1750.10">
    <property type="entry name" value="Hect, E3 ligase catalytic domains"/>
    <property type="match status" value="1"/>
</dbReference>
<evidence type="ECO:0000256" key="1">
    <source>
        <dbReference type="SAM" id="MobiDB-lite"/>
    </source>
</evidence>
<dbReference type="EMBL" id="JAHHUM010000875">
    <property type="protein sequence ID" value="KAK5616682.1"/>
    <property type="molecule type" value="Genomic_DNA"/>
</dbReference>
<comment type="caution">
    <text evidence="2">The sequence shown here is derived from an EMBL/GenBank/DDBJ whole genome shotgun (WGS) entry which is preliminary data.</text>
</comment>